<feature type="region of interest" description="Disordered" evidence="1">
    <location>
        <begin position="218"/>
        <end position="241"/>
    </location>
</feature>
<feature type="compositionally biased region" description="Pro residues" evidence="1">
    <location>
        <begin position="225"/>
        <end position="241"/>
    </location>
</feature>
<reference evidence="3" key="1">
    <citation type="submission" date="2023-03" db="EMBL/GenBank/DDBJ databases">
        <title>Chromosome-scale reference genome and RAD-based genetic map of yellow starthistle (Centaurea solstitialis) reveal putative structural variation and QTLs associated with invader traits.</title>
        <authorList>
            <person name="Reatini B."/>
            <person name="Cang F.A."/>
            <person name="Jiang Q."/>
            <person name="Mckibben M.T.W."/>
            <person name="Barker M.S."/>
            <person name="Rieseberg L.H."/>
            <person name="Dlugosch K.M."/>
        </authorList>
    </citation>
    <scope>NUCLEOTIDE SEQUENCE</scope>
    <source>
        <strain evidence="3">CAN-66</strain>
        <tissue evidence="3">Leaf</tissue>
    </source>
</reference>
<name>A0AA38SHA0_9ASTR</name>
<dbReference type="PANTHER" id="PTHR47266">
    <property type="entry name" value="ENDONUCLEASE-RELATED"/>
    <property type="match status" value="1"/>
</dbReference>
<organism evidence="3 4">
    <name type="scientific">Centaurea solstitialis</name>
    <name type="common">yellow star-thistle</name>
    <dbReference type="NCBI Taxonomy" id="347529"/>
    <lineage>
        <taxon>Eukaryota</taxon>
        <taxon>Viridiplantae</taxon>
        <taxon>Streptophyta</taxon>
        <taxon>Embryophyta</taxon>
        <taxon>Tracheophyta</taxon>
        <taxon>Spermatophyta</taxon>
        <taxon>Magnoliopsida</taxon>
        <taxon>eudicotyledons</taxon>
        <taxon>Gunneridae</taxon>
        <taxon>Pentapetalae</taxon>
        <taxon>asterids</taxon>
        <taxon>campanulids</taxon>
        <taxon>Asterales</taxon>
        <taxon>Asteraceae</taxon>
        <taxon>Carduoideae</taxon>
        <taxon>Cardueae</taxon>
        <taxon>Centaureinae</taxon>
        <taxon>Centaurea</taxon>
    </lineage>
</organism>
<dbReference type="GO" id="GO:0015074">
    <property type="term" value="P:DNA integration"/>
    <property type="evidence" value="ECO:0007669"/>
    <property type="project" value="InterPro"/>
</dbReference>
<evidence type="ECO:0000259" key="2">
    <source>
        <dbReference type="PROSITE" id="PS50994"/>
    </source>
</evidence>
<dbReference type="InterPro" id="IPR036397">
    <property type="entry name" value="RNaseH_sf"/>
</dbReference>
<dbReference type="Gene3D" id="3.30.420.10">
    <property type="entry name" value="Ribonuclease H-like superfamily/Ribonuclease H"/>
    <property type="match status" value="1"/>
</dbReference>
<sequence length="241" mass="28138">MLEEVLEKYDIRHRVATAYHPQTNGLAELSNREIKGILAKVVKPHRKDWASKLDDALWAYRTAYKTPIGMSPYKLVYGKACHLPLELEHKAYWAIKELNMSTNEAGKKRFLQICELEELRNNSYENAKLYREKTKKWHDRRIVPKELTEDKLIIISNNCPPLRKSEIEYYACWSSSLQRTSRRPQVFSSVVRIMDNGFIASLQQQLQQANDEIQRLRASQGPSMSIPPPYPPQHLRPPLRP</sequence>
<dbReference type="Proteomes" id="UP001172457">
    <property type="component" value="Chromosome 7"/>
</dbReference>
<dbReference type="InterPro" id="IPR029064">
    <property type="entry name" value="Ribosomal_eL30-like_sf"/>
</dbReference>
<keyword evidence="4" id="KW-1185">Reference proteome</keyword>
<protein>
    <recommendedName>
        <fullName evidence="2">Integrase catalytic domain-containing protein</fullName>
    </recommendedName>
</protein>
<dbReference type="InterPro" id="IPR001584">
    <property type="entry name" value="Integrase_cat-core"/>
</dbReference>
<gene>
    <name evidence="3" type="ORF">OSB04_028829</name>
</gene>
<dbReference type="AlphaFoldDB" id="A0AA38SHA0"/>
<dbReference type="SUPFAM" id="SSF53098">
    <property type="entry name" value="Ribonuclease H-like"/>
    <property type="match status" value="1"/>
</dbReference>
<dbReference type="GO" id="GO:0003676">
    <property type="term" value="F:nucleic acid binding"/>
    <property type="evidence" value="ECO:0007669"/>
    <property type="project" value="InterPro"/>
</dbReference>
<dbReference type="InterPro" id="IPR052160">
    <property type="entry name" value="Gypsy_RT_Integrase-like"/>
</dbReference>
<comment type="caution">
    <text evidence="3">The sequence shown here is derived from an EMBL/GenBank/DDBJ whole genome shotgun (WGS) entry which is preliminary data.</text>
</comment>
<evidence type="ECO:0000256" key="1">
    <source>
        <dbReference type="SAM" id="MobiDB-lite"/>
    </source>
</evidence>
<dbReference type="Gene3D" id="3.30.1330.30">
    <property type="match status" value="1"/>
</dbReference>
<dbReference type="PROSITE" id="PS50994">
    <property type="entry name" value="INTEGRASE"/>
    <property type="match status" value="1"/>
</dbReference>
<proteinExistence type="predicted"/>
<feature type="domain" description="Integrase catalytic" evidence="2">
    <location>
        <begin position="1"/>
        <end position="80"/>
    </location>
</feature>
<dbReference type="EMBL" id="JARYMX010000007">
    <property type="protein sequence ID" value="KAJ9542323.1"/>
    <property type="molecule type" value="Genomic_DNA"/>
</dbReference>
<evidence type="ECO:0000313" key="3">
    <source>
        <dbReference type="EMBL" id="KAJ9542323.1"/>
    </source>
</evidence>
<accession>A0AA38SHA0</accession>
<evidence type="ECO:0000313" key="4">
    <source>
        <dbReference type="Proteomes" id="UP001172457"/>
    </source>
</evidence>
<dbReference type="InterPro" id="IPR012337">
    <property type="entry name" value="RNaseH-like_sf"/>
</dbReference>